<organism evidence="2 3">
    <name type="scientific">Blepharisma stoltei</name>
    <dbReference type="NCBI Taxonomy" id="1481888"/>
    <lineage>
        <taxon>Eukaryota</taxon>
        <taxon>Sar</taxon>
        <taxon>Alveolata</taxon>
        <taxon>Ciliophora</taxon>
        <taxon>Postciliodesmatophora</taxon>
        <taxon>Heterotrichea</taxon>
        <taxon>Heterotrichida</taxon>
        <taxon>Blepharismidae</taxon>
        <taxon>Blepharisma</taxon>
    </lineage>
</organism>
<evidence type="ECO:0000256" key="1">
    <source>
        <dbReference type="SAM" id="MobiDB-lite"/>
    </source>
</evidence>
<evidence type="ECO:0000313" key="2">
    <source>
        <dbReference type="EMBL" id="CAG9318477.1"/>
    </source>
</evidence>
<dbReference type="Proteomes" id="UP001162131">
    <property type="component" value="Unassembled WGS sequence"/>
</dbReference>
<gene>
    <name evidence="2" type="ORF">BSTOLATCC_MIC20950</name>
</gene>
<comment type="caution">
    <text evidence="2">The sequence shown here is derived from an EMBL/GenBank/DDBJ whole genome shotgun (WGS) entry which is preliminary data.</text>
</comment>
<evidence type="ECO:0000313" key="3">
    <source>
        <dbReference type="Proteomes" id="UP001162131"/>
    </source>
</evidence>
<name>A0AAU9J3G0_9CILI</name>
<feature type="region of interest" description="Disordered" evidence="1">
    <location>
        <begin position="100"/>
        <end position="121"/>
    </location>
</feature>
<reference evidence="2" key="1">
    <citation type="submission" date="2021-09" db="EMBL/GenBank/DDBJ databases">
        <authorList>
            <consortium name="AG Swart"/>
            <person name="Singh M."/>
            <person name="Singh A."/>
            <person name="Seah K."/>
            <person name="Emmerich C."/>
        </authorList>
    </citation>
    <scope>NUCLEOTIDE SEQUENCE</scope>
    <source>
        <strain evidence="2">ATCC30299</strain>
    </source>
</reference>
<protein>
    <submittedName>
        <fullName evidence="2">Uncharacterized protein</fullName>
    </submittedName>
</protein>
<accession>A0AAU9J3G0</accession>
<sequence length="221" mass="25377">MTDRSKSAPRPSFKDLVEEAKKNSGLMPHDIFYLYKKPQPCNLSKMQPRQIIAQRPPLPHLHIEKEYKNTSPLRNKLMIREAKIGLRKIMKRRSLNESDFFTSSGTSSAKRGTISTAVSRGNLSPKDVNQTFVESISKHISTIFSKEKECTNSLFKRCQETYMKQIKNITSSENTEFFSEQDKTEACKDYLSVQKKINIISKGRVNRSNIHPRPALAVRNI</sequence>
<proteinExistence type="predicted"/>
<dbReference type="AlphaFoldDB" id="A0AAU9J3G0"/>
<dbReference type="EMBL" id="CAJZBQ010000020">
    <property type="protein sequence ID" value="CAG9318477.1"/>
    <property type="molecule type" value="Genomic_DNA"/>
</dbReference>
<keyword evidence="3" id="KW-1185">Reference proteome</keyword>